<gene>
    <name evidence="6" type="ORF">EZS27_010416</name>
</gene>
<keyword evidence="2 5" id="KW-0812">Transmembrane</keyword>
<feature type="transmembrane region" description="Helical" evidence="5">
    <location>
        <begin position="12"/>
        <end position="43"/>
    </location>
</feature>
<dbReference type="EMBL" id="SNRY01000364">
    <property type="protein sequence ID" value="KAA6341809.1"/>
    <property type="molecule type" value="Genomic_DNA"/>
</dbReference>
<accession>A0A5J4S6S1</accession>
<evidence type="ECO:0000256" key="5">
    <source>
        <dbReference type="SAM" id="Phobius"/>
    </source>
</evidence>
<protein>
    <recommendedName>
        <fullName evidence="7">Transporter</fullName>
    </recommendedName>
</protein>
<proteinExistence type="predicted"/>
<name>A0A5J4S6S1_9ZZZZ</name>
<evidence type="ECO:0000313" key="6">
    <source>
        <dbReference type="EMBL" id="KAA6341809.1"/>
    </source>
</evidence>
<evidence type="ECO:0000256" key="1">
    <source>
        <dbReference type="ARBA" id="ARBA00004141"/>
    </source>
</evidence>
<evidence type="ECO:0008006" key="7">
    <source>
        <dbReference type="Google" id="ProtNLM"/>
    </source>
</evidence>
<feature type="transmembrane region" description="Helical" evidence="5">
    <location>
        <begin position="140"/>
        <end position="166"/>
    </location>
</feature>
<dbReference type="InterPro" id="IPR002657">
    <property type="entry name" value="BilAc:Na_symport/Acr3"/>
</dbReference>
<evidence type="ECO:0000256" key="2">
    <source>
        <dbReference type="ARBA" id="ARBA00022692"/>
    </source>
</evidence>
<sequence length="300" mass="33283">MLKFLKNYTLPFAMLTGIIGHSVFVYLSFLTPVLIFSMLLLTFCKVSFSELKPTLLHGWLLLIQLVGAPVVYLLFRQFDEVIAQAAMICVICPTATSAAVITAKLGGNAASLIAYTLIINVGVAVVVPIMFPLINPQSDVSFWGAAFLILNKVFMLLICPFLTAWFLRRFVPKAHNVLLSLSEWAFYLWAFALVVVTSQVFSSMLANSAEIQVGIPIAFVTLFICCLQFFIGKTLGSVYRDRISAGQALGQKNTILAIWMAHTYLNPLAAVGPGLYVLWQNVINSYQLWLKNKRMARKGN</sequence>
<keyword evidence="3 5" id="KW-1133">Transmembrane helix</keyword>
<organism evidence="6">
    <name type="scientific">termite gut metagenome</name>
    <dbReference type="NCBI Taxonomy" id="433724"/>
    <lineage>
        <taxon>unclassified sequences</taxon>
        <taxon>metagenomes</taxon>
        <taxon>organismal metagenomes</taxon>
    </lineage>
</organism>
<feature type="transmembrane region" description="Helical" evidence="5">
    <location>
        <begin position="112"/>
        <end position="134"/>
    </location>
</feature>
<dbReference type="Pfam" id="PF01758">
    <property type="entry name" value="SBF"/>
    <property type="match status" value="1"/>
</dbReference>
<dbReference type="InterPro" id="IPR038770">
    <property type="entry name" value="Na+/solute_symporter_sf"/>
</dbReference>
<dbReference type="GO" id="GO:0016020">
    <property type="term" value="C:membrane"/>
    <property type="evidence" value="ECO:0007669"/>
    <property type="project" value="UniProtKB-SubCell"/>
</dbReference>
<dbReference type="Gene3D" id="1.20.1530.20">
    <property type="match status" value="1"/>
</dbReference>
<feature type="transmembrane region" description="Helical" evidence="5">
    <location>
        <begin position="178"/>
        <end position="201"/>
    </location>
</feature>
<dbReference type="AlphaFoldDB" id="A0A5J4S6S1"/>
<evidence type="ECO:0000256" key="3">
    <source>
        <dbReference type="ARBA" id="ARBA00022989"/>
    </source>
</evidence>
<feature type="transmembrane region" description="Helical" evidence="5">
    <location>
        <begin position="81"/>
        <end position="100"/>
    </location>
</feature>
<feature type="transmembrane region" description="Helical" evidence="5">
    <location>
        <begin position="55"/>
        <end position="75"/>
    </location>
</feature>
<comment type="caution">
    <text evidence="6">The sequence shown here is derived from an EMBL/GenBank/DDBJ whole genome shotgun (WGS) entry which is preliminary data.</text>
</comment>
<keyword evidence="4 5" id="KW-0472">Membrane</keyword>
<reference evidence="6" key="1">
    <citation type="submission" date="2019-03" db="EMBL/GenBank/DDBJ databases">
        <title>Single cell metagenomics reveals metabolic interactions within the superorganism composed of flagellate Streblomastix strix and complex community of Bacteroidetes bacteria on its surface.</title>
        <authorList>
            <person name="Treitli S.C."/>
            <person name="Kolisko M."/>
            <person name="Husnik F."/>
            <person name="Keeling P."/>
            <person name="Hampl V."/>
        </authorList>
    </citation>
    <scope>NUCLEOTIDE SEQUENCE</scope>
    <source>
        <strain evidence="6">STM</strain>
    </source>
</reference>
<evidence type="ECO:0000256" key="4">
    <source>
        <dbReference type="ARBA" id="ARBA00023136"/>
    </source>
</evidence>
<feature type="transmembrane region" description="Helical" evidence="5">
    <location>
        <begin position="213"/>
        <end position="232"/>
    </location>
</feature>
<comment type="subcellular location">
    <subcellularLocation>
        <location evidence="1">Membrane</location>
        <topology evidence="1">Multi-pass membrane protein</topology>
    </subcellularLocation>
</comment>